<evidence type="ECO:0000313" key="3">
    <source>
        <dbReference type="Proteomes" id="UP000284751"/>
    </source>
</evidence>
<accession>A0A412AW41</accession>
<keyword evidence="1" id="KW-0812">Transmembrane</keyword>
<gene>
    <name evidence="2" type="ORF">DWY99_09865</name>
</gene>
<dbReference type="AlphaFoldDB" id="A0A412AW41"/>
<sequence>MRLALIVSFLLAGGACLLFFFSFERRKPSVKDILPVVVMVAVASAGRVVFNFLPQIQPVTAIVIIMGVYCGKQTGFLTGSLCALVSNLFLGQGPWTPFQMLAWGLVGVLAAVLARAPFFRRAWAVCAYGFLAGFLYGAVTDLWTIMAMGESLSWPLVFTVYAAAVPFNVLHGMGNIVFLMLLYRPLGSKLKRMQEKFGVLASGKNT</sequence>
<protein>
    <submittedName>
        <fullName evidence="2">ECF transporter S component</fullName>
    </submittedName>
</protein>
<dbReference type="Gene3D" id="1.10.1760.20">
    <property type="match status" value="1"/>
</dbReference>
<dbReference type="PROSITE" id="PS51257">
    <property type="entry name" value="PROKAR_LIPOPROTEIN"/>
    <property type="match status" value="1"/>
</dbReference>
<feature type="transmembrane region" description="Helical" evidence="1">
    <location>
        <begin position="36"/>
        <end position="53"/>
    </location>
</feature>
<reference evidence="2 3" key="1">
    <citation type="submission" date="2018-08" db="EMBL/GenBank/DDBJ databases">
        <title>A genome reference for cultivated species of the human gut microbiota.</title>
        <authorList>
            <person name="Zou Y."/>
            <person name="Xue W."/>
            <person name="Luo G."/>
        </authorList>
    </citation>
    <scope>NUCLEOTIDE SEQUENCE [LARGE SCALE GENOMIC DNA]</scope>
    <source>
        <strain evidence="2 3">AF28-26</strain>
    </source>
</reference>
<organism evidence="2 3">
    <name type="scientific">[Clostridium] leptum</name>
    <dbReference type="NCBI Taxonomy" id="1535"/>
    <lineage>
        <taxon>Bacteria</taxon>
        <taxon>Bacillati</taxon>
        <taxon>Bacillota</taxon>
        <taxon>Clostridia</taxon>
        <taxon>Eubacteriales</taxon>
        <taxon>Oscillospiraceae</taxon>
        <taxon>Oscillospiraceae incertae sedis</taxon>
    </lineage>
</organism>
<feature type="transmembrane region" description="Helical" evidence="1">
    <location>
        <begin position="101"/>
        <end position="118"/>
    </location>
</feature>
<evidence type="ECO:0000313" key="2">
    <source>
        <dbReference type="EMBL" id="RGQ38304.1"/>
    </source>
</evidence>
<dbReference type="Proteomes" id="UP000284751">
    <property type="component" value="Unassembled WGS sequence"/>
</dbReference>
<keyword evidence="1" id="KW-1133">Transmembrane helix</keyword>
<feature type="transmembrane region" description="Helical" evidence="1">
    <location>
        <begin position="125"/>
        <end position="146"/>
    </location>
</feature>
<name>A0A412AW41_9FIRM</name>
<dbReference type="Pfam" id="PF20221">
    <property type="entry name" value="DUF6580"/>
    <property type="match status" value="1"/>
</dbReference>
<dbReference type="InterPro" id="IPR046487">
    <property type="entry name" value="DUF6580"/>
</dbReference>
<keyword evidence="1" id="KW-0472">Membrane</keyword>
<comment type="caution">
    <text evidence="2">The sequence shown here is derived from an EMBL/GenBank/DDBJ whole genome shotgun (WGS) entry which is preliminary data.</text>
</comment>
<feature type="transmembrane region" description="Helical" evidence="1">
    <location>
        <begin position="74"/>
        <end position="95"/>
    </location>
</feature>
<proteinExistence type="predicted"/>
<feature type="transmembrane region" description="Helical" evidence="1">
    <location>
        <begin position="158"/>
        <end position="183"/>
    </location>
</feature>
<evidence type="ECO:0000256" key="1">
    <source>
        <dbReference type="SAM" id="Phobius"/>
    </source>
</evidence>
<dbReference type="EMBL" id="QRTC01000040">
    <property type="protein sequence ID" value="RGQ38304.1"/>
    <property type="molecule type" value="Genomic_DNA"/>
</dbReference>